<keyword evidence="3" id="KW-1185">Reference proteome</keyword>
<comment type="caution">
    <text evidence="2">The sequence shown here is derived from an EMBL/GenBank/DDBJ whole genome shotgun (WGS) entry which is preliminary data.</text>
</comment>
<dbReference type="Proteomes" id="UP000811255">
    <property type="component" value="Unassembled WGS sequence"/>
</dbReference>
<accession>A0ABS5W495</accession>
<reference evidence="2 3" key="1">
    <citation type="submission" date="2021-05" db="EMBL/GenBank/DDBJ databases">
        <title>Croceibacterium sp. LX-88 genome sequence.</title>
        <authorList>
            <person name="Luo X."/>
        </authorList>
    </citation>
    <scope>NUCLEOTIDE SEQUENCE [LARGE SCALE GENOMIC DNA]</scope>
    <source>
        <strain evidence="2 3">LX-88</strain>
    </source>
</reference>
<feature type="domain" description="Protein-arginine deiminase C-terminal" evidence="1">
    <location>
        <begin position="904"/>
        <end position="948"/>
    </location>
</feature>
<evidence type="ECO:0000313" key="3">
    <source>
        <dbReference type="Proteomes" id="UP000811255"/>
    </source>
</evidence>
<proteinExistence type="predicted"/>
<evidence type="ECO:0000313" key="2">
    <source>
        <dbReference type="EMBL" id="MBT2134509.1"/>
    </source>
</evidence>
<dbReference type="InterPro" id="IPR004303">
    <property type="entry name" value="PAD"/>
</dbReference>
<dbReference type="PANTHER" id="PTHR10837:SF8">
    <property type="entry name" value="PROTEIN-ARGININE DEIMINASE"/>
    <property type="match status" value="1"/>
</dbReference>
<dbReference type="Pfam" id="PF03068">
    <property type="entry name" value="PAD"/>
    <property type="match status" value="2"/>
</dbReference>
<dbReference type="InterPro" id="IPR013530">
    <property type="entry name" value="PAD_C"/>
</dbReference>
<feature type="domain" description="Protein-arginine deiminase C-terminal" evidence="1">
    <location>
        <begin position="436"/>
        <end position="530"/>
    </location>
</feature>
<dbReference type="SUPFAM" id="SSF55909">
    <property type="entry name" value="Pentein"/>
    <property type="match status" value="3"/>
</dbReference>
<dbReference type="Gene3D" id="3.75.10.10">
    <property type="entry name" value="L-arginine/glycine Amidinotransferase, Chain A"/>
    <property type="match status" value="3"/>
</dbReference>
<dbReference type="RefSeq" id="WP_214536152.1">
    <property type="nucleotide sequence ID" value="NZ_JAHFVK010000002.1"/>
</dbReference>
<sequence>MEVRFRPTTTLARTGAWRLLPNINASGRPLPPEVSADDIARNLQTDRERPSRKLKDREIYSFEVMLTESEWTTTTAPMLDIHFTDGLFGVLDQSGVPVAGWLKSPVRINLKQARARNTKHEIQFFLEAQSYWGLTAASRSTPRQITFRLVDGDQLKAEQAGIAGRVVTTADVILLGDDAPAERLFVCDVDDNGPSLVEVGKAAKLAGVPITVVPVTVNRGDSWLQDQFQLGWSVAGGESQRVVVHLPRMVNDSALVPGTPNLRNFTDGHFPSDAIGVAKDFWADEVSLSDGTVNFSLGVAESFVLYKHLGRVVLLLGHVFSVMRKARKDANPRLEGGDTSDLYRVRLAIDDNLKLLAGYGSADDEILTAIRVLNSRIAEVSSFFAAGPDRTVRLTVQVKAGEGGGSEARTLEFNAQNKEVLQRFWRKLRALHSSGNYGGNIEVSPSFGDVAYGRILTGSVDHPPLVGFLKSRGPRQPHSAVYTRWLHVAHIDEVMAFAPGAGGSFSILRADPMLALGVLEQAVRMQKAGTLVTRLFRGKKWIHESAGGLSDPKYPPQAYRMLVGTQSPYDRSGLGKKEPETRSKPYGDSAFYDDRRFLVASARTVVSARYAAFMTCADLLTACGTTNRAIDALYLSNTLRSPEDFLSSHYYGDLEEYRREALPFRLDTVLQQDFRGVPVHSLPVLFDRMGDYVGDGTQAVIPGAVNLQTLNRHVLVPRPYGPRMRPADAIALLRALSVAGYKLPPLPDIGWIQARGLDRTWHWTRASEAVFVAQLAKWPSKFDPEYDEMRLSIGLVGALSTASWDTQSTYHLVHAKDKLANHPSEEPETLYWIATYFKDGFDELKNWPVDYCKGDTADAHPRQDKYEAEIRKVMDRVRQANPGAFGPNGEVLSKTWTRIAIPENTVDVFELYIQLVLESLGLTVHWVDSWYYHVHSGGIHCGTNVLRSRPG</sequence>
<dbReference type="PANTHER" id="PTHR10837">
    <property type="entry name" value="PEPTIDYLARGININE DEIMINASE"/>
    <property type="match status" value="1"/>
</dbReference>
<organism evidence="2 3">
    <name type="scientific">Croceibacterium selenioxidans</name>
    <dbReference type="NCBI Taxonomy" id="2838833"/>
    <lineage>
        <taxon>Bacteria</taxon>
        <taxon>Pseudomonadati</taxon>
        <taxon>Pseudomonadota</taxon>
        <taxon>Alphaproteobacteria</taxon>
        <taxon>Sphingomonadales</taxon>
        <taxon>Erythrobacteraceae</taxon>
        <taxon>Croceibacterium</taxon>
    </lineage>
</organism>
<name>A0ABS5W495_9SPHN</name>
<dbReference type="EMBL" id="JAHFVK010000002">
    <property type="protein sequence ID" value="MBT2134509.1"/>
    <property type="molecule type" value="Genomic_DNA"/>
</dbReference>
<gene>
    <name evidence="2" type="ORF">KK137_09205</name>
</gene>
<protein>
    <recommendedName>
        <fullName evidence="1">Protein-arginine deiminase C-terminal domain-containing protein</fullName>
    </recommendedName>
</protein>
<evidence type="ECO:0000259" key="1">
    <source>
        <dbReference type="Pfam" id="PF03068"/>
    </source>
</evidence>